<protein>
    <recommendedName>
        <fullName evidence="4">Flp pilus-assembly TadG-like N-terminal domain-containing protein</fullName>
    </recommendedName>
</protein>
<evidence type="ECO:0000313" key="2">
    <source>
        <dbReference type="EMBL" id="AUW92617.1"/>
    </source>
</evidence>
<evidence type="ECO:0000256" key="1">
    <source>
        <dbReference type="SAM" id="Phobius"/>
    </source>
</evidence>
<keyword evidence="1" id="KW-0812">Transmembrane</keyword>
<proteinExistence type="predicted"/>
<dbReference type="EMBL" id="CP019454">
    <property type="protein sequence ID" value="AUW92617.1"/>
    <property type="molecule type" value="Genomic_DNA"/>
</dbReference>
<sequence length="352" mass="36857">MRRGPGGRVRVLAAADTIGTVLGLVLVLMGVTGGIAGYRLWHVQQTLNRAASAAATSEAQNGCWTAQTSQIVAQVLQGGGLPISGANAVQVTHYSNPQGTTTPYGQMVTAQLHWAVPISVVRLQLPTTVPLSSAVVQPSQYVALGGNTAQSNGACTPPDLTVTAQTVAAANDDAAAATTNTAADTPTTTCTPTTVEVTKTVPQSESCTPETHTECSPVSHETWVDSTYEACGDTTQYEYTCREVNSCTPQSVCSTHYQTWCDLYNDGAYGSSPSHPVTHCVSVPISTCSTETVCSTHNVCGSSPVTTYSCHPVTTGHWQTETTQSCHDVTTTQCQTIAAHTEQVPETVEQCS</sequence>
<gene>
    <name evidence="2" type="ORF">BXT84_00510</name>
</gene>
<feature type="transmembrane region" description="Helical" evidence="1">
    <location>
        <begin position="21"/>
        <end position="41"/>
    </location>
</feature>
<keyword evidence="1" id="KW-1133">Transmembrane helix</keyword>
<evidence type="ECO:0008006" key="4">
    <source>
        <dbReference type="Google" id="ProtNLM"/>
    </source>
</evidence>
<reference evidence="2 3" key="1">
    <citation type="journal article" date="2019" name="Sci. Rep.">
        <title>Sulfobacillus thermotolerans: new insights into resistance and metabolic capacities of acidophilic chemolithotrophs.</title>
        <authorList>
            <person name="Panyushkina A.E."/>
            <person name="Babenko V.V."/>
            <person name="Nikitina A.S."/>
            <person name="Selezneva O.V."/>
            <person name="Tsaplina I.A."/>
            <person name="Letarova M.A."/>
            <person name="Kostryukova E.S."/>
            <person name="Letarov A.V."/>
        </authorList>
    </citation>
    <scope>NUCLEOTIDE SEQUENCE [LARGE SCALE GENOMIC DNA]</scope>
    <source>
        <strain evidence="2 3">Kr1</strain>
    </source>
</reference>
<evidence type="ECO:0000313" key="3">
    <source>
        <dbReference type="Proteomes" id="UP000325292"/>
    </source>
</evidence>
<organism evidence="2 3">
    <name type="scientific">Sulfobacillus thermotolerans</name>
    <dbReference type="NCBI Taxonomy" id="338644"/>
    <lineage>
        <taxon>Bacteria</taxon>
        <taxon>Bacillati</taxon>
        <taxon>Bacillota</taxon>
        <taxon>Clostridia</taxon>
        <taxon>Eubacteriales</taxon>
        <taxon>Clostridiales Family XVII. Incertae Sedis</taxon>
        <taxon>Sulfobacillus</taxon>
    </lineage>
</organism>
<dbReference type="Proteomes" id="UP000325292">
    <property type="component" value="Chromosome"/>
</dbReference>
<keyword evidence="1" id="KW-0472">Membrane</keyword>
<name>A0ABN5GVU7_9FIRM</name>
<keyword evidence="3" id="KW-1185">Reference proteome</keyword>
<accession>A0ABN5GVU7</accession>